<dbReference type="PANTHER" id="PTHR11347">
    <property type="entry name" value="CYCLIC NUCLEOTIDE PHOSPHODIESTERASE"/>
    <property type="match status" value="1"/>
</dbReference>
<dbReference type="Ensembl" id="ENSECAT00000111323.1">
    <property type="protein sequence ID" value="ENSECAP00000079320.1"/>
    <property type="gene ID" value="ENSECAG00000004445.4"/>
</dbReference>
<dbReference type="InterPro" id="IPR036971">
    <property type="entry name" value="PDEase_catalytic_dom_sf"/>
</dbReference>
<dbReference type="SUPFAM" id="SSF109604">
    <property type="entry name" value="HD-domain/PDEase-like"/>
    <property type="match status" value="1"/>
</dbReference>
<dbReference type="GO" id="GO:0004114">
    <property type="term" value="F:3',5'-cyclic-nucleotide phosphodiesterase activity"/>
    <property type="evidence" value="ECO:0007669"/>
    <property type="project" value="InterPro"/>
</dbReference>
<dbReference type="AlphaFoldDB" id="A0A9L0SYJ9"/>
<dbReference type="GO" id="GO:0007165">
    <property type="term" value="P:signal transduction"/>
    <property type="evidence" value="ECO:0007669"/>
    <property type="project" value="InterPro"/>
</dbReference>
<evidence type="ECO:0000256" key="1">
    <source>
        <dbReference type="ARBA" id="ARBA00022723"/>
    </source>
</evidence>
<dbReference type="PROSITE" id="PS51845">
    <property type="entry name" value="PDEASE_I_2"/>
    <property type="match status" value="1"/>
</dbReference>
<name>A0A9L0SYJ9_HORSE</name>
<accession>A0A9L0SYJ9</accession>
<organism evidence="5 6">
    <name type="scientific">Equus caballus</name>
    <name type="common">Horse</name>
    <dbReference type="NCBI Taxonomy" id="9796"/>
    <lineage>
        <taxon>Eukaryota</taxon>
        <taxon>Metazoa</taxon>
        <taxon>Chordata</taxon>
        <taxon>Craniata</taxon>
        <taxon>Vertebrata</taxon>
        <taxon>Euteleostomi</taxon>
        <taxon>Mammalia</taxon>
        <taxon>Eutheria</taxon>
        <taxon>Laurasiatheria</taxon>
        <taxon>Perissodactyla</taxon>
        <taxon>Equidae</taxon>
        <taxon>Equus</taxon>
    </lineage>
</organism>
<dbReference type="InterPro" id="IPR002073">
    <property type="entry name" value="PDEase_catalytic_dom"/>
</dbReference>
<reference evidence="5 6" key="1">
    <citation type="journal article" date="2009" name="Science">
        <title>Genome sequence, comparative analysis, and population genetics of the domestic horse.</title>
        <authorList>
            <consortium name="Broad Institute Genome Sequencing Platform"/>
            <consortium name="Broad Institute Whole Genome Assembly Team"/>
            <person name="Wade C.M."/>
            <person name="Giulotto E."/>
            <person name="Sigurdsson S."/>
            <person name="Zoli M."/>
            <person name="Gnerre S."/>
            <person name="Imsland F."/>
            <person name="Lear T.L."/>
            <person name="Adelson D.L."/>
            <person name="Bailey E."/>
            <person name="Bellone R.R."/>
            <person name="Bloecker H."/>
            <person name="Distl O."/>
            <person name="Edgar R.C."/>
            <person name="Garber M."/>
            <person name="Leeb T."/>
            <person name="Mauceli E."/>
            <person name="MacLeod J.N."/>
            <person name="Penedo M.C.T."/>
            <person name="Raison J.M."/>
            <person name="Sharpe T."/>
            <person name="Vogel J."/>
            <person name="Andersson L."/>
            <person name="Antczak D.F."/>
            <person name="Biagi T."/>
            <person name="Binns M.M."/>
            <person name="Chowdhary B.P."/>
            <person name="Coleman S.J."/>
            <person name="Della Valle G."/>
            <person name="Fryc S."/>
            <person name="Guerin G."/>
            <person name="Hasegawa T."/>
            <person name="Hill E.W."/>
            <person name="Jurka J."/>
            <person name="Kiialainen A."/>
            <person name="Lindgren G."/>
            <person name="Liu J."/>
            <person name="Magnani E."/>
            <person name="Mickelson J.R."/>
            <person name="Murray J."/>
            <person name="Nergadze S.G."/>
            <person name="Onofrio R."/>
            <person name="Pedroni S."/>
            <person name="Piras M.F."/>
            <person name="Raudsepp T."/>
            <person name="Rocchi M."/>
            <person name="Roeed K.H."/>
            <person name="Ryder O.A."/>
            <person name="Searle S."/>
            <person name="Skow L."/>
            <person name="Swinburne J.E."/>
            <person name="Syvaenen A.C."/>
            <person name="Tozaki T."/>
            <person name="Valberg S.J."/>
            <person name="Vaudin M."/>
            <person name="White J.R."/>
            <person name="Zody M.C."/>
            <person name="Lander E.S."/>
            <person name="Lindblad-Toh K."/>
        </authorList>
    </citation>
    <scope>NUCLEOTIDE SEQUENCE [LARGE SCALE GENOMIC DNA]</scope>
    <source>
        <strain evidence="5 6">Thoroughbred</strain>
    </source>
</reference>
<dbReference type="Pfam" id="PF00233">
    <property type="entry name" value="PDEase_I"/>
    <property type="match status" value="1"/>
</dbReference>
<feature type="binding site" evidence="3">
    <location>
        <position position="7"/>
    </location>
    <ligand>
        <name>Zn(2+)</name>
        <dbReference type="ChEBI" id="CHEBI:29105"/>
        <label>1</label>
    </ligand>
</feature>
<protein>
    <submittedName>
        <fullName evidence="5">Phosphodiesterase 11A</fullName>
    </submittedName>
</protein>
<proteinExistence type="predicted"/>
<dbReference type="PRINTS" id="PR00387">
    <property type="entry name" value="PDIESTERASE1"/>
</dbReference>
<evidence type="ECO:0000313" key="6">
    <source>
        <dbReference type="Proteomes" id="UP000002281"/>
    </source>
</evidence>
<keyword evidence="6" id="KW-1185">Reference proteome</keyword>
<dbReference type="GeneTree" id="ENSGT00940000162151"/>
<keyword evidence="2" id="KW-0378">Hydrolase</keyword>
<dbReference type="Gene3D" id="1.10.1300.10">
    <property type="entry name" value="3'5'-cyclic nucleotide phosphodiesterase, catalytic domain"/>
    <property type="match status" value="1"/>
</dbReference>
<gene>
    <name evidence="5" type="primary">PDE11A</name>
</gene>
<dbReference type="GO" id="GO:0046872">
    <property type="term" value="F:metal ion binding"/>
    <property type="evidence" value="ECO:0007669"/>
    <property type="project" value="UniProtKB-KW"/>
</dbReference>
<sequence length="164" mass="17936">MLMTACDLGAVTKPWEISRQVAELVTSEFFEQGDRERSELKLTPSAIFDRNRKDELPRLQLEWIDSICMPLYQPVSTLLTSESWEIMSRTSISVSPTCFCFILGVGEGQCETEADAGFSGCEQKEVGGAASEKAASLRCLGLLCQPHGGRGRQKVSLQSAAAAR</sequence>
<dbReference type="InterPro" id="IPR023088">
    <property type="entry name" value="PDEase"/>
</dbReference>
<evidence type="ECO:0000256" key="3">
    <source>
        <dbReference type="PIRSR" id="PIRSR623088-3"/>
    </source>
</evidence>
<dbReference type="Ensembl" id="ENSECAT00000087933.1">
    <property type="protein sequence ID" value="ENSECAP00000059635.1"/>
    <property type="gene ID" value="ENSECAG00000004445.4"/>
</dbReference>
<feature type="domain" description="PDEase" evidence="4">
    <location>
        <begin position="1"/>
        <end position="119"/>
    </location>
</feature>
<evidence type="ECO:0000259" key="4">
    <source>
        <dbReference type="PROSITE" id="PS51845"/>
    </source>
</evidence>
<dbReference type="Proteomes" id="UP000002281">
    <property type="component" value="Chromosome 18"/>
</dbReference>
<evidence type="ECO:0000313" key="5">
    <source>
        <dbReference type="Ensembl" id="ENSECAP00000079320.1"/>
    </source>
</evidence>
<reference evidence="5" key="2">
    <citation type="submission" date="2025-05" db="UniProtKB">
        <authorList>
            <consortium name="Ensembl"/>
        </authorList>
    </citation>
    <scope>IDENTIFICATION</scope>
    <source>
        <strain evidence="5">Thoroughbred</strain>
    </source>
</reference>
<keyword evidence="1 3" id="KW-0479">Metal-binding</keyword>
<evidence type="ECO:0000256" key="2">
    <source>
        <dbReference type="ARBA" id="ARBA00022801"/>
    </source>
</evidence>